<evidence type="ECO:0000313" key="2">
    <source>
        <dbReference type="EMBL" id="SDX66109.1"/>
    </source>
</evidence>
<dbReference type="PANTHER" id="PTHR47495">
    <property type="entry name" value="ALDEHYDE DEHYDROGENASE"/>
    <property type="match status" value="1"/>
</dbReference>
<proteinExistence type="predicted"/>
<dbReference type="SUPFAM" id="SSF54665">
    <property type="entry name" value="CO dehydrogenase molybdoprotein N-domain-like"/>
    <property type="match status" value="1"/>
</dbReference>
<feature type="domain" description="Aldehyde oxidase/xanthine dehydrogenase a/b hammerhead" evidence="1">
    <location>
        <begin position="239"/>
        <end position="318"/>
    </location>
</feature>
<dbReference type="InterPro" id="IPR052516">
    <property type="entry name" value="N-heterocyclic_Hydroxylase"/>
</dbReference>
<gene>
    <name evidence="2" type="ORF">SAMN05444336_10826</name>
</gene>
<protein>
    <submittedName>
        <fullName evidence="2">Isoquinoline 1-oxidoreductase, beta subunit</fullName>
    </submittedName>
</protein>
<organism evidence="2 3">
    <name type="scientific">Albimonas donghaensis</name>
    <dbReference type="NCBI Taxonomy" id="356660"/>
    <lineage>
        <taxon>Bacteria</taxon>
        <taxon>Pseudomonadati</taxon>
        <taxon>Pseudomonadota</taxon>
        <taxon>Alphaproteobacteria</taxon>
        <taxon>Rhodobacterales</taxon>
        <taxon>Paracoccaceae</taxon>
        <taxon>Albimonas</taxon>
    </lineage>
</organism>
<dbReference type="PROSITE" id="PS51318">
    <property type="entry name" value="TAT"/>
    <property type="match status" value="1"/>
</dbReference>
<evidence type="ECO:0000259" key="1">
    <source>
        <dbReference type="SMART" id="SM01008"/>
    </source>
</evidence>
<dbReference type="InterPro" id="IPR037165">
    <property type="entry name" value="AldOxase/xan_DH_Mopterin-bd_sf"/>
</dbReference>
<dbReference type="PIRSF" id="PIRSF036389">
    <property type="entry name" value="IOR_B"/>
    <property type="match status" value="1"/>
</dbReference>
<sequence>MHDHARPTPDTPFPAARTSDLSRLAAAETARIEAAAGAPVKLSRRLFMGAAGLTLAVALAPRASRAQDAAGAAPGASLSAFLDIRPDGTVELRSPFVEGGQGIHTAMAQLVAEELDLDIAAMEVVTAPAGTDYQILGGMRMTGGSSSVRGGHMTMRRLGAAARSMLIDAAAEKLGVPAGELTTRPGEVAHEASGRALPYGELAGAASLGEVPADVTLKQDGFRYIGARVPRMDLRDKSTGKARYGIDSTVPDMLHAAVRHAPRRGMAPEAPANQAEVEAMRGVHSVHLLPDAVAVCAERWYLARRAVEALEISWTEGEAERPMPADFSSAAFRQALDAADGESAEAEAKGDALGALAGAGTVIEATYTAPMLVHGQLEPPSAIASFDADGGLELNMPNQAPEMFQAAAAAMTGLAPEKITVVSPGLGGFFGRHFPYADSNPWPQAVTLARATGRPVKVLWTREEEFLRDAMRPVGHAKFRAALDADGMPVALAADLVGEGPTGRWWGAPPGKDGSAVEGVTGKPYAIPNVRVGQRFVANPAAIGYWRSVGHSMHDYFYESFLDELALAGGKDPMALRRALLADNPRLIALLDAVETLSGGWRPGPYEMEGTTRARGLAMASPFGSEVATIAEVSLDAGQVRAHRIWVAIDPGSAVNPSTIEAQVRGAVALGLSQTLLEEVVYEGGEPLARNFDMYQILSRDMMPAVEVAIVESGAPMGGIGEPGLPGVGGAVANAAATLTGVRARATPLINVDFTSQG</sequence>
<dbReference type="PANTHER" id="PTHR47495:SF1">
    <property type="entry name" value="BLL3820 PROTEIN"/>
    <property type="match status" value="1"/>
</dbReference>
<dbReference type="EMBL" id="FNMZ01000008">
    <property type="protein sequence ID" value="SDX66109.1"/>
    <property type="molecule type" value="Genomic_DNA"/>
</dbReference>
<evidence type="ECO:0000313" key="3">
    <source>
        <dbReference type="Proteomes" id="UP000199118"/>
    </source>
</evidence>
<accession>A0A1H3DKE0</accession>
<dbReference type="Proteomes" id="UP000199118">
    <property type="component" value="Unassembled WGS sequence"/>
</dbReference>
<dbReference type="RefSeq" id="WP_092684077.1">
    <property type="nucleotide sequence ID" value="NZ_FNMZ01000008.1"/>
</dbReference>
<dbReference type="STRING" id="356660.SAMN05444336_10826"/>
<dbReference type="OrthoDB" id="9767994at2"/>
<dbReference type="InterPro" id="IPR046867">
    <property type="entry name" value="AldOxase/xan_DH_MoCoBD2"/>
</dbReference>
<dbReference type="InterPro" id="IPR012368">
    <property type="entry name" value="OxRdtase_Mopterin-bd_su_IorB"/>
</dbReference>
<name>A0A1H3DKE0_9RHOB</name>
<dbReference type="GO" id="GO:0016491">
    <property type="term" value="F:oxidoreductase activity"/>
    <property type="evidence" value="ECO:0007669"/>
    <property type="project" value="InterPro"/>
</dbReference>
<dbReference type="InterPro" id="IPR008274">
    <property type="entry name" value="AldOxase/xan_DH_MoCoBD1"/>
</dbReference>
<reference evidence="2 3" key="1">
    <citation type="submission" date="2016-10" db="EMBL/GenBank/DDBJ databases">
        <authorList>
            <person name="de Groot N.N."/>
        </authorList>
    </citation>
    <scope>NUCLEOTIDE SEQUENCE [LARGE SCALE GENOMIC DNA]</scope>
    <source>
        <strain evidence="2 3">DSM 17890</strain>
    </source>
</reference>
<dbReference type="SUPFAM" id="SSF56003">
    <property type="entry name" value="Molybdenum cofactor-binding domain"/>
    <property type="match status" value="2"/>
</dbReference>
<dbReference type="Pfam" id="PF20256">
    <property type="entry name" value="MoCoBD_2"/>
    <property type="match status" value="2"/>
</dbReference>
<dbReference type="SMART" id="SM01008">
    <property type="entry name" value="Ald_Xan_dh_C"/>
    <property type="match status" value="1"/>
</dbReference>
<dbReference type="Pfam" id="PF02738">
    <property type="entry name" value="MoCoBD_1"/>
    <property type="match status" value="1"/>
</dbReference>
<dbReference type="Gene3D" id="3.30.365.10">
    <property type="entry name" value="Aldehyde oxidase/xanthine dehydrogenase, molybdopterin binding domain"/>
    <property type="match status" value="4"/>
</dbReference>
<keyword evidence="3" id="KW-1185">Reference proteome</keyword>
<dbReference type="InterPro" id="IPR036856">
    <property type="entry name" value="Ald_Oxase/Xan_DH_a/b_sf"/>
</dbReference>
<dbReference type="AlphaFoldDB" id="A0A1H3DKE0"/>
<dbReference type="Gene3D" id="3.90.1170.50">
    <property type="entry name" value="Aldehyde oxidase/xanthine dehydrogenase, a/b hammerhead"/>
    <property type="match status" value="1"/>
</dbReference>
<dbReference type="InterPro" id="IPR006311">
    <property type="entry name" value="TAT_signal"/>
</dbReference>
<dbReference type="InterPro" id="IPR000674">
    <property type="entry name" value="Ald_Oxase/Xan_DH_a/b"/>
</dbReference>